<sequence>MESKSFNSVDDEKLIECVRNYTVLYKLSDKNYKDNSVKENAWKVISHFVGKNVNDCKTRWRTVRDSYKKNMKKRKLGTGSAAPTKSKYNDDVLSFLNNIEDERRTKSNIDYNENLNYSEVMENESFNQTAESEENCFSNNSGQVSLETDNSIVDQPLENEIRDSLTDIFRKP</sequence>
<dbReference type="PROSITE" id="PS51029">
    <property type="entry name" value="MADF"/>
    <property type="match status" value="1"/>
</dbReference>
<feature type="domain" description="MADF" evidence="2">
    <location>
        <begin position="13"/>
        <end position="101"/>
    </location>
</feature>
<dbReference type="GO" id="GO:0006357">
    <property type="term" value="P:regulation of transcription by RNA polymerase II"/>
    <property type="evidence" value="ECO:0007669"/>
    <property type="project" value="TreeGrafter"/>
</dbReference>
<reference evidence="4" key="1">
    <citation type="submission" date="2010-06" db="EMBL/GenBank/DDBJ databases">
        <authorList>
            <person name="Jiang H."/>
            <person name="Abraham K."/>
            <person name="Ali S."/>
            <person name="Alsbrooks S.L."/>
            <person name="Anim B.N."/>
            <person name="Anosike U.S."/>
            <person name="Attaway T."/>
            <person name="Bandaranaike D.P."/>
            <person name="Battles P.K."/>
            <person name="Bell S.N."/>
            <person name="Bell A.V."/>
            <person name="Beltran B."/>
            <person name="Bickham C."/>
            <person name="Bustamante Y."/>
            <person name="Caleb T."/>
            <person name="Canada A."/>
            <person name="Cardenas V."/>
            <person name="Carter K."/>
            <person name="Chacko J."/>
            <person name="Chandrabose M.N."/>
            <person name="Chavez D."/>
            <person name="Chavez A."/>
            <person name="Chen L."/>
            <person name="Chu H.-S."/>
            <person name="Claassen K.J."/>
            <person name="Cockrell R."/>
            <person name="Collins M."/>
            <person name="Cooper J.A."/>
            <person name="Cree A."/>
            <person name="Curry S.M."/>
            <person name="Da Y."/>
            <person name="Dao M.D."/>
            <person name="Das B."/>
            <person name="Davila M.-L."/>
            <person name="Davy-Carroll L."/>
            <person name="Denson S."/>
            <person name="Dinh H."/>
            <person name="Ebong V.E."/>
            <person name="Edwards J.R."/>
            <person name="Egan A."/>
            <person name="El-Daye J."/>
            <person name="Escobedo L."/>
            <person name="Fernandez S."/>
            <person name="Fernando P.R."/>
            <person name="Flagg N."/>
            <person name="Forbes L.D."/>
            <person name="Fowler R.G."/>
            <person name="Fu Q."/>
            <person name="Gabisi R.A."/>
            <person name="Ganer J."/>
            <person name="Garbino Pronczuk A."/>
            <person name="Garcia R.M."/>
            <person name="Garner T."/>
            <person name="Garrett T.E."/>
            <person name="Gonzalez D.A."/>
            <person name="Hamid H."/>
            <person name="Hawkins E.S."/>
            <person name="Hirani K."/>
            <person name="Hogues M.E."/>
            <person name="Hollins B."/>
            <person name="Hsiao C.-H."/>
            <person name="Jabil R."/>
            <person name="James M.L."/>
            <person name="Jhangiani S.N."/>
            <person name="Johnson B."/>
            <person name="Johnson Q."/>
            <person name="Joshi V."/>
            <person name="Kalu J.B."/>
            <person name="Kam C."/>
            <person name="Kashfia A."/>
            <person name="Keebler J."/>
            <person name="Kisamo H."/>
            <person name="Kovar C.L."/>
            <person name="Lago L.A."/>
            <person name="Lai C.-Y."/>
            <person name="Laidlaw J."/>
            <person name="Lara F."/>
            <person name="Le T.-K."/>
            <person name="Lee S.L."/>
            <person name="Legall F.H."/>
            <person name="Lemon S.J."/>
            <person name="Lewis L.R."/>
            <person name="Li B."/>
            <person name="Liu Y."/>
            <person name="Liu Y.-S."/>
            <person name="Lopez J."/>
            <person name="Lozado R.J."/>
            <person name="Lu J."/>
            <person name="Madu R.C."/>
            <person name="Maheshwari M."/>
            <person name="Maheshwari R."/>
            <person name="Malloy K."/>
            <person name="Martinez E."/>
            <person name="Mathew T."/>
            <person name="Mercado I.C."/>
            <person name="Mercado C."/>
            <person name="Meyer B."/>
            <person name="Montgomery K."/>
            <person name="Morgan M.B."/>
            <person name="Munidasa M."/>
            <person name="Nazareth L.V."/>
            <person name="Nelson J."/>
            <person name="Ng B.M."/>
            <person name="Nguyen N.B."/>
            <person name="Nguyen P.Q."/>
            <person name="Nguyen T."/>
            <person name="Obregon M."/>
            <person name="Okwuonu G.O."/>
            <person name="Onwere C.G."/>
            <person name="Orozco G."/>
            <person name="Parra A."/>
            <person name="Patel S."/>
            <person name="Patil S."/>
            <person name="Perez A."/>
            <person name="Perez Y."/>
            <person name="Pham C."/>
            <person name="Primus E.L."/>
            <person name="Pu L.-L."/>
            <person name="Puazo M."/>
            <person name="Qin X."/>
            <person name="Quiroz J.B."/>
            <person name="Reese J."/>
            <person name="Richards S."/>
            <person name="Rives C.M."/>
            <person name="Robberts R."/>
            <person name="Ruiz S.J."/>
            <person name="Ruiz M.J."/>
            <person name="Santibanez J."/>
            <person name="Schneider B.W."/>
            <person name="Sisson I."/>
            <person name="Smith M."/>
            <person name="Sodergren E."/>
            <person name="Song X.-Z."/>
            <person name="Song B.B."/>
            <person name="Summersgill H."/>
            <person name="Thelus R."/>
            <person name="Thornton R.D."/>
            <person name="Trejos Z.Y."/>
            <person name="Usmani K."/>
            <person name="Vattathil S."/>
            <person name="Villasana D."/>
            <person name="Walker D.L."/>
            <person name="Wang S."/>
            <person name="Wang K."/>
            <person name="White C.S."/>
            <person name="Williams A.C."/>
            <person name="Williamson J."/>
            <person name="Wilson K."/>
            <person name="Woghiren I.O."/>
            <person name="Woodworth J.R."/>
            <person name="Worley K.C."/>
            <person name="Wright R.A."/>
            <person name="Wu W."/>
            <person name="Young L."/>
            <person name="Zhang L."/>
            <person name="Zhang J."/>
            <person name="Zhu Y."/>
            <person name="Muzny D.M."/>
            <person name="Weinstock G."/>
            <person name="Gibbs R.A."/>
        </authorList>
    </citation>
    <scope>NUCLEOTIDE SEQUENCE [LARGE SCALE GENOMIC DNA]</scope>
    <source>
        <strain evidence="4">LSR1</strain>
    </source>
</reference>
<proteinExistence type="predicted"/>
<keyword evidence="4" id="KW-1185">Reference proteome</keyword>
<dbReference type="EnsemblMetazoa" id="XM_008181087.2">
    <property type="protein sequence ID" value="XP_008179309.1"/>
    <property type="gene ID" value="LOC103308156"/>
</dbReference>
<dbReference type="OrthoDB" id="6600747at2759"/>
<evidence type="ECO:0000313" key="4">
    <source>
        <dbReference type="Proteomes" id="UP000007819"/>
    </source>
</evidence>
<dbReference type="InterPro" id="IPR006578">
    <property type="entry name" value="MADF-dom"/>
</dbReference>
<dbReference type="KEGG" id="api:103308156"/>
<dbReference type="SMART" id="SM00717">
    <property type="entry name" value="SANT"/>
    <property type="match status" value="1"/>
</dbReference>
<dbReference type="Proteomes" id="UP000007819">
    <property type="component" value="Chromosome A1"/>
</dbReference>
<dbReference type="AlphaFoldDB" id="A0A8R2AYI6"/>
<dbReference type="PROSITE" id="PS50090">
    <property type="entry name" value="MYB_LIKE"/>
    <property type="match status" value="1"/>
</dbReference>
<dbReference type="InterPro" id="IPR039353">
    <property type="entry name" value="TF_Adf1"/>
</dbReference>
<evidence type="ECO:0000259" key="1">
    <source>
        <dbReference type="PROSITE" id="PS50090"/>
    </source>
</evidence>
<name>A0A8R2AYI6_ACYPI</name>
<dbReference type="Pfam" id="PF10545">
    <property type="entry name" value="MADF_DNA_bdg"/>
    <property type="match status" value="1"/>
</dbReference>
<dbReference type="RefSeq" id="XP_008179309.1">
    <property type="nucleotide sequence ID" value="XM_008181087.2"/>
</dbReference>
<dbReference type="InterPro" id="IPR001005">
    <property type="entry name" value="SANT/Myb"/>
</dbReference>
<dbReference type="GeneID" id="103308156"/>
<evidence type="ECO:0000259" key="2">
    <source>
        <dbReference type="PROSITE" id="PS51029"/>
    </source>
</evidence>
<feature type="domain" description="Myb-like" evidence="1">
    <location>
        <begin position="1"/>
        <end position="64"/>
    </location>
</feature>
<organism evidence="3 4">
    <name type="scientific">Acyrthosiphon pisum</name>
    <name type="common">Pea aphid</name>
    <dbReference type="NCBI Taxonomy" id="7029"/>
    <lineage>
        <taxon>Eukaryota</taxon>
        <taxon>Metazoa</taxon>
        <taxon>Ecdysozoa</taxon>
        <taxon>Arthropoda</taxon>
        <taxon>Hexapoda</taxon>
        <taxon>Insecta</taxon>
        <taxon>Pterygota</taxon>
        <taxon>Neoptera</taxon>
        <taxon>Paraneoptera</taxon>
        <taxon>Hemiptera</taxon>
        <taxon>Sternorrhyncha</taxon>
        <taxon>Aphidomorpha</taxon>
        <taxon>Aphidoidea</taxon>
        <taxon>Aphididae</taxon>
        <taxon>Macrosiphini</taxon>
        <taxon>Acyrthosiphon</taxon>
    </lineage>
</organism>
<evidence type="ECO:0000313" key="3">
    <source>
        <dbReference type="EnsemblMetazoa" id="XP_008179309.1"/>
    </source>
</evidence>
<dbReference type="GO" id="GO:0005634">
    <property type="term" value="C:nucleus"/>
    <property type="evidence" value="ECO:0007669"/>
    <property type="project" value="TreeGrafter"/>
</dbReference>
<reference evidence="3" key="2">
    <citation type="submission" date="2022-06" db="UniProtKB">
        <authorList>
            <consortium name="EnsemblMetazoa"/>
        </authorList>
    </citation>
    <scope>IDENTIFICATION</scope>
</reference>
<protein>
    <submittedName>
        <fullName evidence="3">Uncharacterized protein</fullName>
    </submittedName>
</protein>
<dbReference type="Gene3D" id="1.10.10.60">
    <property type="entry name" value="Homeodomain-like"/>
    <property type="match status" value="1"/>
</dbReference>
<accession>A0A8R2AYI6</accession>
<dbReference type="GO" id="GO:0005667">
    <property type="term" value="C:transcription regulator complex"/>
    <property type="evidence" value="ECO:0007669"/>
    <property type="project" value="TreeGrafter"/>
</dbReference>
<dbReference type="SMART" id="SM00595">
    <property type="entry name" value="MADF"/>
    <property type="match status" value="1"/>
</dbReference>
<dbReference type="PANTHER" id="PTHR12243:SF67">
    <property type="entry name" value="COREPRESSOR OF PANGOLIN, ISOFORM A-RELATED"/>
    <property type="match status" value="1"/>
</dbReference>
<dbReference type="PANTHER" id="PTHR12243">
    <property type="entry name" value="MADF DOMAIN TRANSCRIPTION FACTOR"/>
    <property type="match status" value="1"/>
</dbReference>